<dbReference type="InterPro" id="IPR017937">
    <property type="entry name" value="Thioredoxin_CS"/>
</dbReference>
<keyword evidence="6" id="KW-0812">Transmembrane</keyword>
<keyword evidence="2" id="KW-0201">Cytochrome c-type biogenesis</keyword>
<evidence type="ECO:0000256" key="4">
    <source>
        <dbReference type="ARBA" id="ARBA00023157"/>
    </source>
</evidence>
<comment type="caution">
    <text evidence="8">The sequence shown here is derived from an EMBL/GenBank/DDBJ whole genome shotgun (WGS) entry which is preliminary data.</text>
</comment>
<dbReference type="InterPro" id="IPR013766">
    <property type="entry name" value="Thioredoxin_domain"/>
</dbReference>
<dbReference type="PANTHER" id="PTHR42852">
    <property type="entry name" value="THIOL:DISULFIDE INTERCHANGE PROTEIN DSBE"/>
    <property type="match status" value="1"/>
</dbReference>
<dbReference type="GO" id="GO:0017004">
    <property type="term" value="P:cytochrome complex assembly"/>
    <property type="evidence" value="ECO:0007669"/>
    <property type="project" value="UniProtKB-KW"/>
</dbReference>
<protein>
    <submittedName>
        <fullName evidence="8">Thiol-disulfide oxidoreductase</fullName>
    </submittedName>
</protein>
<evidence type="ECO:0000313" key="10">
    <source>
        <dbReference type="Proteomes" id="UP000002754"/>
    </source>
</evidence>
<accession>A0A094WR65</accession>
<reference evidence="9 11" key="2">
    <citation type="submission" date="2014-01" db="EMBL/GenBank/DDBJ databases">
        <title>Draft genome sequencing of Bacillus alcalophilus CGMCC 1.3604.</title>
        <authorList>
            <person name="Yang J."/>
            <person name="Diao L."/>
            <person name="Yang S."/>
        </authorList>
    </citation>
    <scope>NUCLEOTIDE SEQUENCE [LARGE SCALE GENOMIC DNA]</scope>
    <source>
        <strain evidence="9 11">CGMCC 1.3604</strain>
    </source>
</reference>
<evidence type="ECO:0000313" key="9">
    <source>
        <dbReference type="EMBL" id="THG89184.1"/>
    </source>
</evidence>
<evidence type="ECO:0000313" key="11">
    <source>
        <dbReference type="Proteomes" id="UP000297014"/>
    </source>
</evidence>
<dbReference type="EMBL" id="ALPT02000008">
    <property type="protein sequence ID" value="KGA98553.1"/>
    <property type="molecule type" value="Genomic_DNA"/>
</dbReference>
<evidence type="ECO:0000259" key="7">
    <source>
        <dbReference type="PROSITE" id="PS51352"/>
    </source>
</evidence>
<dbReference type="Proteomes" id="UP000002754">
    <property type="component" value="Unassembled WGS sequence"/>
</dbReference>
<comment type="subcellular location">
    <subcellularLocation>
        <location evidence="1">Cell envelope</location>
    </subcellularLocation>
</comment>
<dbReference type="PROSITE" id="PS00194">
    <property type="entry name" value="THIOREDOXIN_1"/>
    <property type="match status" value="1"/>
</dbReference>
<dbReference type="GO" id="GO:0016209">
    <property type="term" value="F:antioxidant activity"/>
    <property type="evidence" value="ECO:0007669"/>
    <property type="project" value="InterPro"/>
</dbReference>
<keyword evidence="6" id="KW-0472">Membrane</keyword>
<dbReference type="PANTHER" id="PTHR42852:SF6">
    <property type="entry name" value="THIOL:DISULFIDE INTERCHANGE PROTEIN DSBE"/>
    <property type="match status" value="1"/>
</dbReference>
<keyword evidence="5" id="KW-0676">Redox-active center</keyword>
<dbReference type="EMBL" id="JALP01000256">
    <property type="protein sequence ID" value="THG89184.1"/>
    <property type="molecule type" value="Genomic_DNA"/>
</dbReference>
<dbReference type="AlphaFoldDB" id="A0A094WR65"/>
<keyword evidence="4" id="KW-1015">Disulfide bond</keyword>
<dbReference type="Pfam" id="PF00578">
    <property type="entry name" value="AhpC-TSA"/>
    <property type="match status" value="1"/>
</dbReference>
<dbReference type="eggNOG" id="COG0526">
    <property type="taxonomic scope" value="Bacteria"/>
</dbReference>
<reference evidence="8 10" key="1">
    <citation type="journal article" date="2014" name="Genome Announc.">
        <title>Draft Genome Sequence of Bacillus alcalophilus AV1934, a Classic Alkaliphile Isolated from Human Feces in 1934.</title>
        <authorList>
            <person name="Attie O."/>
            <person name="Jayaprakash A."/>
            <person name="Shah H."/>
            <person name="Paulsen I.T."/>
            <person name="Morino M."/>
            <person name="Takahashi Y."/>
            <person name="Narumi I."/>
            <person name="Sachidanandam R."/>
            <person name="Satoh K."/>
            <person name="Ito M."/>
            <person name="Krulwich T.A."/>
        </authorList>
    </citation>
    <scope>NUCLEOTIDE SEQUENCE [LARGE SCALE GENOMIC DNA]</scope>
    <source>
        <strain evidence="8 10">AV1934</strain>
    </source>
</reference>
<dbReference type="InterPro" id="IPR050553">
    <property type="entry name" value="Thioredoxin_ResA/DsbE_sf"/>
</dbReference>
<dbReference type="RefSeq" id="WP_003324495.1">
    <property type="nucleotide sequence ID" value="NZ_ALPT02000008.1"/>
</dbReference>
<evidence type="ECO:0000256" key="2">
    <source>
        <dbReference type="ARBA" id="ARBA00022748"/>
    </source>
</evidence>
<evidence type="ECO:0000256" key="5">
    <source>
        <dbReference type="ARBA" id="ARBA00023284"/>
    </source>
</evidence>
<dbReference type="STRING" id="1218173.BALCAV_0203440"/>
<organism evidence="8 10">
    <name type="scientific">Alkalihalobacillus alcalophilus ATCC 27647 = CGMCC 1.3604</name>
    <dbReference type="NCBI Taxonomy" id="1218173"/>
    <lineage>
        <taxon>Bacteria</taxon>
        <taxon>Bacillati</taxon>
        <taxon>Bacillota</taxon>
        <taxon>Bacilli</taxon>
        <taxon>Bacillales</taxon>
        <taxon>Bacillaceae</taxon>
        <taxon>Alkalihalobacillus</taxon>
    </lineage>
</organism>
<dbReference type="GO" id="GO:0016491">
    <property type="term" value="F:oxidoreductase activity"/>
    <property type="evidence" value="ECO:0007669"/>
    <property type="project" value="InterPro"/>
</dbReference>
<gene>
    <name evidence="9" type="ORF">AJ85_19215</name>
    <name evidence="8" type="ORF">BALCAV_0203440</name>
</gene>
<proteinExistence type="predicted"/>
<evidence type="ECO:0000313" key="8">
    <source>
        <dbReference type="EMBL" id="KGA98553.1"/>
    </source>
</evidence>
<sequence>MKTKRLIMRTSILLVMAVAIGYTFYYNFFADKSVARAGNEAVNFALEDLDGEMIVLDELKGKGVFINFWGTFCPPCVREMPIMEELYQEYQDQGIEIVAVNASEPPLTVERFASRLDLTFPIVIDNGRNVIDAYGIRPLPTTVLVDEEGTIVRVFSGLLTEEIIREFMEEIKPSS</sequence>
<dbReference type="SUPFAM" id="SSF52833">
    <property type="entry name" value="Thioredoxin-like"/>
    <property type="match status" value="1"/>
</dbReference>
<evidence type="ECO:0000256" key="6">
    <source>
        <dbReference type="SAM" id="Phobius"/>
    </source>
</evidence>
<evidence type="ECO:0000256" key="1">
    <source>
        <dbReference type="ARBA" id="ARBA00004196"/>
    </source>
</evidence>
<dbReference type="InterPro" id="IPR036249">
    <property type="entry name" value="Thioredoxin-like_sf"/>
</dbReference>
<dbReference type="PROSITE" id="PS51352">
    <property type="entry name" value="THIOREDOXIN_2"/>
    <property type="match status" value="1"/>
</dbReference>
<dbReference type="GO" id="GO:0030313">
    <property type="term" value="C:cell envelope"/>
    <property type="evidence" value="ECO:0007669"/>
    <property type="project" value="UniProtKB-SubCell"/>
</dbReference>
<dbReference type="Gene3D" id="3.40.30.10">
    <property type="entry name" value="Glutaredoxin"/>
    <property type="match status" value="1"/>
</dbReference>
<feature type="domain" description="Thioredoxin" evidence="7">
    <location>
        <begin position="35"/>
        <end position="173"/>
    </location>
</feature>
<name>A0A094WR65_ALKAL</name>
<dbReference type="Proteomes" id="UP000297014">
    <property type="component" value="Unassembled WGS sequence"/>
</dbReference>
<dbReference type="InterPro" id="IPR000866">
    <property type="entry name" value="AhpC/TSA"/>
</dbReference>
<dbReference type="OrthoDB" id="25753at2"/>
<keyword evidence="10" id="KW-1185">Reference proteome</keyword>
<dbReference type="NCBIfam" id="NF002854">
    <property type="entry name" value="PRK03147.1"/>
    <property type="match status" value="1"/>
</dbReference>
<keyword evidence="3" id="KW-0735">Signal-anchor</keyword>
<dbReference type="CDD" id="cd02966">
    <property type="entry name" value="TlpA_like_family"/>
    <property type="match status" value="1"/>
</dbReference>
<evidence type="ECO:0000256" key="3">
    <source>
        <dbReference type="ARBA" id="ARBA00022968"/>
    </source>
</evidence>
<feature type="transmembrane region" description="Helical" evidence="6">
    <location>
        <begin position="12"/>
        <end position="29"/>
    </location>
</feature>
<keyword evidence="6" id="KW-1133">Transmembrane helix</keyword>